<reference evidence="1 2" key="1">
    <citation type="journal article" date="2014" name="Emerg. Infect. Dis.">
        <title>High-level Relatedness among Mycobacterium abscessus subsp. massiliense Strains from Widely Separated Outbreaks.</title>
        <authorList>
            <person name="Tettelin H."/>
            <person name="Davidson R.M."/>
            <person name="Agrawal S."/>
            <person name="Aitken M.L."/>
            <person name="Shallom S."/>
            <person name="Hasan N.A."/>
            <person name="Strong M."/>
            <person name="Nogueira de Moura V.C."/>
            <person name="De Groote M.A."/>
            <person name="Duarte R.S."/>
            <person name="Hine E."/>
            <person name="Parankush S."/>
            <person name="Su Q."/>
            <person name="Daugherty S.C."/>
            <person name="Fraser C.M."/>
            <person name="Brown-Elliott B.A."/>
            <person name="Wallace R.J.Jr."/>
            <person name="Holland S.M."/>
            <person name="Sampaio E.P."/>
            <person name="Olivier K.N."/>
            <person name="Jackson M."/>
            <person name="Zelazny A.M."/>
        </authorList>
    </citation>
    <scope>NUCLEOTIDE SEQUENCE [LARGE SCALE GENOMIC DNA]</scope>
    <source>
        <strain evidence="1 2">MAB_091912_2446</strain>
    </source>
</reference>
<dbReference type="AlphaFoldDB" id="A0A829MMX7"/>
<gene>
    <name evidence="1" type="ORF">L833_2944</name>
</gene>
<evidence type="ECO:0000313" key="2">
    <source>
        <dbReference type="Proteomes" id="UP000018502"/>
    </source>
</evidence>
<dbReference type="EMBL" id="AYTF01000001">
    <property type="protein sequence ID" value="ESV65552.1"/>
    <property type="molecule type" value="Genomic_DNA"/>
</dbReference>
<evidence type="ECO:0000313" key="1">
    <source>
        <dbReference type="EMBL" id="ESV65552.1"/>
    </source>
</evidence>
<protein>
    <submittedName>
        <fullName evidence="1">Uncharacterized protein</fullName>
    </submittedName>
</protein>
<name>A0A829MMX7_9MYCO</name>
<proteinExistence type="predicted"/>
<dbReference type="Proteomes" id="UP000018502">
    <property type="component" value="Unassembled WGS sequence"/>
</dbReference>
<accession>A0A829MMX7</accession>
<sequence length="65" mass="6687">MCSTGIGSQGTLSRGLTTTLAPTLEQLAALEPAALAIRHGLSYGGDGAGQRRLLRDGYTELANRG</sequence>
<comment type="caution">
    <text evidence="1">The sequence shown here is derived from an EMBL/GenBank/DDBJ whole genome shotgun (WGS) entry which is preliminary data.</text>
</comment>
<organism evidence="1 2">
    <name type="scientific">Mycobacteroides abscessus MAB_091912_2446</name>
    <dbReference type="NCBI Taxonomy" id="1335414"/>
    <lineage>
        <taxon>Bacteria</taxon>
        <taxon>Bacillati</taxon>
        <taxon>Actinomycetota</taxon>
        <taxon>Actinomycetes</taxon>
        <taxon>Mycobacteriales</taxon>
        <taxon>Mycobacteriaceae</taxon>
        <taxon>Mycobacteroides</taxon>
        <taxon>Mycobacteroides abscessus</taxon>
    </lineage>
</organism>